<organism evidence="7">
    <name type="scientific">Phallusia mammillata</name>
    <dbReference type="NCBI Taxonomy" id="59560"/>
    <lineage>
        <taxon>Eukaryota</taxon>
        <taxon>Metazoa</taxon>
        <taxon>Chordata</taxon>
        <taxon>Tunicata</taxon>
        <taxon>Ascidiacea</taxon>
        <taxon>Phlebobranchia</taxon>
        <taxon>Ascidiidae</taxon>
        <taxon>Phallusia</taxon>
    </lineage>
</organism>
<dbReference type="SMART" id="SM01399">
    <property type="entry name" value="Sybindin"/>
    <property type="match status" value="1"/>
</dbReference>
<evidence type="ECO:0000256" key="6">
    <source>
        <dbReference type="RuleBase" id="RU366065"/>
    </source>
</evidence>
<dbReference type="GO" id="GO:0005794">
    <property type="term" value="C:Golgi apparatus"/>
    <property type="evidence" value="ECO:0007669"/>
    <property type="project" value="UniProtKB-SubCell"/>
</dbReference>
<keyword evidence="2 6" id="KW-0256">Endoplasmic reticulum</keyword>
<dbReference type="PANTHER" id="PTHR23249:SF16">
    <property type="entry name" value="TRAFFICKING PROTEIN PARTICLE COMPLEX SUBUNIT 1"/>
    <property type="match status" value="1"/>
</dbReference>
<dbReference type="CDD" id="cd14855">
    <property type="entry name" value="TRAPPC1_MUM2"/>
    <property type="match status" value="1"/>
</dbReference>
<comment type="similarity">
    <text evidence="5">Belongs to the TRAPP small subunits family. BET5 subfamily.</text>
</comment>
<keyword evidence="3 6" id="KW-0931">ER-Golgi transport</keyword>
<dbReference type="GO" id="GO:0005783">
    <property type="term" value="C:endoplasmic reticulum"/>
    <property type="evidence" value="ECO:0007669"/>
    <property type="project" value="UniProtKB-SubCell"/>
</dbReference>
<evidence type="ECO:0000256" key="2">
    <source>
        <dbReference type="ARBA" id="ARBA00022824"/>
    </source>
</evidence>
<keyword evidence="4 6" id="KW-0333">Golgi apparatus</keyword>
<dbReference type="InterPro" id="IPR007233">
    <property type="entry name" value="TRAPPC"/>
</dbReference>
<protein>
    <recommendedName>
        <fullName evidence="6">Trafficking protein particle complex subunit</fullName>
    </recommendedName>
</protein>
<comment type="subunit">
    <text evidence="6">Part of the multisubunit transport protein particle (TRAPP) complex.</text>
</comment>
<dbReference type="Gene3D" id="3.30.450.70">
    <property type="match status" value="1"/>
</dbReference>
<dbReference type="InterPro" id="IPR011012">
    <property type="entry name" value="Longin-like_dom_sf"/>
</dbReference>
<comment type="subcellular location">
    <subcellularLocation>
        <location evidence="6">Endoplasmic reticulum</location>
    </subcellularLocation>
    <subcellularLocation>
        <location evidence="6">Golgi apparatus</location>
        <location evidence="6">cis-Golgi network</location>
    </subcellularLocation>
</comment>
<evidence type="ECO:0000256" key="1">
    <source>
        <dbReference type="ARBA" id="ARBA00022448"/>
    </source>
</evidence>
<evidence type="ECO:0000256" key="4">
    <source>
        <dbReference type="ARBA" id="ARBA00023034"/>
    </source>
</evidence>
<gene>
    <name evidence="7" type="primary">Trappc1</name>
</gene>
<dbReference type="PANTHER" id="PTHR23249">
    <property type="entry name" value="TRAFFICKING PROTEIN PARTICLE COMPLEX SUBUNIT"/>
    <property type="match status" value="1"/>
</dbReference>
<dbReference type="AlphaFoldDB" id="A0A6F9DUT8"/>
<proteinExistence type="evidence at transcript level"/>
<evidence type="ECO:0000256" key="5">
    <source>
        <dbReference type="ARBA" id="ARBA00038167"/>
    </source>
</evidence>
<evidence type="ECO:0000256" key="3">
    <source>
        <dbReference type="ARBA" id="ARBA00022892"/>
    </source>
</evidence>
<accession>A0A6F9DUT8</accession>
<dbReference type="SUPFAM" id="SSF64356">
    <property type="entry name" value="SNARE-like"/>
    <property type="match status" value="1"/>
</dbReference>
<dbReference type="EMBL" id="LR791355">
    <property type="protein sequence ID" value="CAB3267217.1"/>
    <property type="molecule type" value="mRNA"/>
</dbReference>
<dbReference type="Pfam" id="PF04099">
    <property type="entry name" value="Sybindin"/>
    <property type="match status" value="1"/>
</dbReference>
<dbReference type="GO" id="GO:0030008">
    <property type="term" value="C:TRAPP complex"/>
    <property type="evidence" value="ECO:0007669"/>
    <property type="project" value="UniProtKB-UniRule"/>
</dbReference>
<dbReference type="GO" id="GO:0006888">
    <property type="term" value="P:endoplasmic reticulum to Golgi vesicle-mediated transport"/>
    <property type="evidence" value="ECO:0007669"/>
    <property type="project" value="UniProtKB-UniRule"/>
</dbReference>
<keyword evidence="1 6" id="KW-0813">Transport</keyword>
<name>A0A6F9DUT8_9ASCI</name>
<evidence type="ECO:0000313" key="7">
    <source>
        <dbReference type="EMBL" id="CAB3267217.1"/>
    </source>
</evidence>
<sequence length="144" mass="16780">MTIHLLHIYDRNGNSLFAKEWSRKKSSNLTKVEEQKLLFGMIHSIKSFVTKMSPKDGKEGFISYTTSRYKIHFYESPTGLKFILLTDIFVGNIRETMKKLYSSVYVEFVVRNPLCPLNEPIRSSLFETKLETFMTGLSFFEDSN</sequence>
<reference evidence="7" key="1">
    <citation type="submission" date="2020-04" db="EMBL/GenBank/DDBJ databases">
        <authorList>
            <person name="Neveu A P."/>
        </authorList>
    </citation>
    <scope>NUCLEOTIDE SEQUENCE</scope>
    <source>
        <tissue evidence="7">Whole embryo</tissue>
    </source>
</reference>